<keyword evidence="3" id="KW-1185">Reference proteome</keyword>
<evidence type="ECO:0000259" key="1">
    <source>
        <dbReference type="Pfam" id="PF01702"/>
    </source>
</evidence>
<dbReference type="AlphaFoldDB" id="A0AAD4LH56"/>
<dbReference type="Gene3D" id="3.20.20.105">
    <property type="entry name" value="Queuine tRNA-ribosyltransferase-like"/>
    <property type="match status" value="1"/>
</dbReference>
<dbReference type="InterPro" id="IPR036511">
    <property type="entry name" value="TGT-like_sf"/>
</dbReference>
<dbReference type="Proteomes" id="UP001201163">
    <property type="component" value="Unassembled WGS sequence"/>
</dbReference>
<evidence type="ECO:0000313" key="2">
    <source>
        <dbReference type="EMBL" id="KAH8990755.1"/>
    </source>
</evidence>
<dbReference type="InterPro" id="IPR050852">
    <property type="entry name" value="Queuine_tRNA-ribosyltrfase"/>
</dbReference>
<organism evidence="2 3">
    <name type="scientific">Lactarius akahatsu</name>
    <dbReference type="NCBI Taxonomy" id="416441"/>
    <lineage>
        <taxon>Eukaryota</taxon>
        <taxon>Fungi</taxon>
        <taxon>Dikarya</taxon>
        <taxon>Basidiomycota</taxon>
        <taxon>Agaricomycotina</taxon>
        <taxon>Agaricomycetes</taxon>
        <taxon>Russulales</taxon>
        <taxon>Russulaceae</taxon>
        <taxon>Lactarius</taxon>
    </lineage>
</organism>
<dbReference type="GO" id="GO:0006400">
    <property type="term" value="P:tRNA modification"/>
    <property type="evidence" value="ECO:0007669"/>
    <property type="project" value="InterPro"/>
</dbReference>
<protein>
    <submittedName>
        <fullName evidence="2">tRNA-guanine(15) transglycosylase-like protein</fullName>
    </submittedName>
</protein>
<name>A0AAD4LH56_9AGAM</name>
<feature type="domain" description="tRNA-guanine(15) transglycosylase-like" evidence="1">
    <location>
        <begin position="293"/>
        <end position="495"/>
    </location>
</feature>
<evidence type="ECO:0000313" key="3">
    <source>
        <dbReference type="Proteomes" id="UP001201163"/>
    </source>
</evidence>
<gene>
    <name evidence="2" type="ORF">EDB92DRAFT_720166</name>
</gene>
<dbReference type="PANTHER" id="PTHR46064:SF1">
    <property type="entry name" value="QUEUINE TRNA-RIBOSYLTRANSFERASE ACCESSORY SUBUNIT 2"/>
    <property type="match status" value="1"/>
</dbReference>
<dbReference type="PANTHER" id="PTHR46064">
    <property type="entry name" value="QUEUINE TRNA-RIBOSYLTRANSFERASE ACCESSORY SUBUNIT 2"/>
    <property type="match status" value="1"/>
</dbReference>
<dbReference type="InterPro" id="IPR002616">
    <property type="entry name" value="tRNA_ribo_trans-like"/>
</dbReference>
<proteinExistence type="predicted"/>
<sequence length="541" mass="59541">MHSLRFNVQPPLSSFSPRLGSLSVHRASENTTISVSTPGLITSTSRGVVPHLSSDHTRVSDAIRWVHVPFESFLELSPPVPTLHPGPYPLHACLGFRPNRHVLTLLLRDPADDRDMPPNGNSFVSALCLRGVRKATPDEWREHVLSVQPDLVVALSDIPYTPGSHSQRRITKSLERSASWLANILRPLPGQHVSAGAGAHPLNVLVHMAGGTSPAARQAFSQSLLEPLFDKEAEAIKPLNSLDEGVVGYTFDLAPLHKSFSSSDPPPRGTTTKNPFMEAADLFSTRPTPFATAQIISLIRTSLGPLPAIKPRIVHSAGSPHEILALIRDVGVDLFDAHWAQRAADVGVALDFVFPVPPVTEPSDAVPPPPREIGHNLYDKRYSHDFSPFADALRSCAAAKRGDTRPSCPCMACSPLRPSEPLKHSSVDEALPVHTPMPYTRAYVHHLLHTHEMSAHTLLVLHNLAVLDTFFAGVRRVLSERPEQFSEEITRFEQTYDEKLGVLAESRKDWNEVTLARGRGRLVREREKQKQDALETAVELE</sequence>
<dbReference type="Pfam" id="PF01702">
    <property type="entry name" value="TGT"/>
    <property type="match status" value="1"/>
</dbReference>
<accession>A0AAD4LH56</accession>
<dbReference type="EMBL" id="JAKELL010000029">
    <property type="protein sequence ID" value="KAH8990755.1"/>
    <property type="molecule type" value="Genomic_DNA"/>
</dbReference>
<comment type="caution">
    <text evidence="2">The sequence shown here is derived from an EMBL/GenBank/DDBJ whole genome shotgun (WGS) entry which is preliminary data.</text>
</comment>
<reference evidence="2" key="1">
    <citation type="submission" date="2022-01" db="EMBL/GenBank/DDBJ databases">
        <title>Comparative genomics reveals a dynamic genome evolution in the ectomycorrhizal milk-cap (Lactarius) mushrooms.</title>
        <authorList>
            <consortium name="DOE Joint Genome Institute"/>
            <person name="Lebreton A."/>
            <person name="Tang N."/>
            <person name="Kuo A."/>
            <person name="LaButti K."/>
            <person name="Drula E."/>
            <person name="Barry K."/>
            <person name="Clum A."/>
            <person name="Lipzen A."/>
            <person name="Mousain D."/>
            <person name="Ng V."/>
            <person name="Wang R."/>
            <person name="Wang X."/>
            <person name="Dai Y."/>
            <person name="Henrissat B."/>
            <person name="Grigoriev I.V."/>
            <person name="Guerin-Laguette A."/>
            <person name="Yu F."/>
            <person name="Martin F.M."/>
        </authorList>
    </citation>
    <scope>NUCLEOTIDE SEQUENCE</scope>
    <source>
        <strain evidence="2">QP</strain>
    </source>
</reference>
<dbReference type="SUPFAM" id="SSF51713">
    <property type="entry name" value="tRNA-guanine transglycosylase"/>
    <property type="match status" value="1"/>
</dbReference>